<dbReference type="InterPro" id="IPR003109">
    <property type="entry name" value="GoLoco_motif"/>
</dbReference>
<dbReference type="InterPro" id="IPR011990">
    <property type="entry name" value="TPR-like_helical_dom_sf"/>
</dbReference>
<comment type="caution">
    <text evidence="2">The sequence shown here is derived from an EMBL/GenBank/DDBJ whole genome shotgun (WGS) entry which is preliminary data.</text>
</comment>
<dbReference type="AlphaFoldDB" id="A0A430PYB5"/>
<reference evidence="2 3" key="1">
    <citation type="journal article" date="2019" name="PLoS Pathog.">
        <title>Genome sequence of the bovine parasite Schistosoma bovis Tanzania.</title>
        <authorList>
            <person name="Oey H."/>
            <person name="Zakrzewski M."/>
            <person name="Gobert G."/>
            <person name="Gravermann K."/>
            <person name="Stoye J."/>
            <person name="Jones M."/>
            <person name="Mcmanus D."/>
            <person name="Krause L."/>
        </authorList>
    </citation>
    <scope>NUCLEOTIDE SEQUENCE [LARGE SCALE GENOMIC DNA]</scope>
    <source>
        <strain evidence="2 3">TAN1997</strain>
    </source>
</reference>
<dbReference type="STRING" id="6184.A0A430PYB5"/>
<evidence type="ECO:0000256" key="1">
    <source>
        <dbReference type="SAM" id="MobiDB-lite"/>
    </source>
</evidence>
<sequence length="150" mass="16353">MNDQRANLSVFPGLRSGPGLHLLDSNNNTTTPANNNNNRYFGSTNSVFKSTSSCAIQSHTNPTHRNNDNGDGSRGIRQPISTSEATTITTSNSHRELTLYTSSGAFNNLTNRCSVPAIVDDDDGDANDLFALIQRVQSTRLDEQRCRPPL</sequence>
<dbReference type="SMART" id="SM00390">
    <property type="entry name" value="GoLoco"/>
    <property type="match status" value="1"/>
</dbReference>
<dbReference type="Pfam" id="PF02188">
    <property type="entry name" value="GoLoco"/>
    <property type="match status" value="1"/>
</dbReference>
<evidence type="ECO:0000313" key="2">
    <source>
        <dbReference type="EMBL" id="RTG80427.1"/>
    </source>
</evidence>
<evidence type="ECO:0000313" key="3">
    <source>
        <dbReference type="Proteomes" id="UP000290809"/>
    </source>
</evidence>
<protein>
    <submittedName>
        <fullName evidence="2">Uncharacterized protein</fullName>
    </submittedName>
</protein>
<feature type="region of interest" description="Disordered" evidence="1">
    <location>
        <begin position="57"/>
        <end position="89"/>
    </location>
</feature>
<dbReference type="Proteomes" id="UP000290809">
    <property type="component" value="Unassembled WGS sequence"/>
</dbReference>
<organism evidence="2 3">
    <name type="scientific">Schistosoma bovis</name>
    <name type="common">Blood fluke</name>
    <dbReference type="NCBI Taxonomy" id="6184"/>
    <lineage>
        <taxon>Eukaryota</taxon>
        <taxon>Metazoa</taxon>
        <taxon>Spiralia</taxon>
        <taxon>Lophotrochozoa</taxon>
        <taxon>Platyhelminthes</taxon>
        <taxon>Trematoda</taxon>
        <taxon>Digenea</taxon>
        <taxon>Strigeidida</taxon>
        <taxon>Schistosomatoidea</taxon>
        <taxon>Schistosomatidae</taxon>
        <taxon>Schistosoma</taxon>
    </lineage>
</organism>
<keyword evidence="3" id="KW-1185">Reference proteome</keyword>
<dbReference type="PROSITE" id="PS50877">
    <property type="entry name" value="GOLOCO"/>
    <property type="match status" value="1"/>
</dbReference>
<dbReference type="GO" id="GO:0030695">
    <property type="term" value="F:GTPase regulator activity"/>
    <property type="evidence" value="ECO:0007669"/>
    <property type="project" value="InterPro"/>
</dbReference>
<accession>A0A430PYB5</accession>
<name>A0A430PYB5_SCHBO</name>
<proteinExistence type="predicted"/>
<dbReference type="Gene3D" id="1.25.40.10">
    <property type="entry name" value="Tetratricopeptide repeat domain"/>
    <property type="match status" value="1"/>
</dbReference>
<gene>
    <name evidence="2" type="ORF">DC041_0003107</name>
</gene>
<dbReference type="EMBL" id="QMKO01004154">
    <property type="protein sequence ID" value="RTG80427.1"/>
    <property type="molecule type" value="Genomic_DNA"/>
</dbReference>